<gene>
    <name evidence="2" type="ORF">FRIFI_1194</name>
</gene>
<reference evidence="2 3" key="1">
    <citation type="submission" date="2014-09" db="EMBL/GenBank/DDBJ databases">
        <authorList>
            <person name="Hornung B.V."/>
        </authorList>
    </citation>
    <scope>NUCLEOTIDE SEQUENCE [LARGE SCALE GENOMIC DNA]</scope>
    <source>
        <strain evidence="2 3">FRIFI</strain>
    </source>
</reference>
<evidence type="ECO:0000313" key="2">
    <source>
        <dbReference type="EMBL" id="CEI72731.1"/>
    </source>
</evidence>
<evidence type="ECO:0000256" key="1">
    <source>
        <dbReference type="SAM" id="Phobius"/>
    </source>
</evidence>
<dbReference type="Proteomes" id="UP000245695">
    <property type="component" value="Chromosome 1"/>
</dbReference>
<keyword evidence="1" id="KW-0472">Membrane</keyword>
<feature type="transmembrane region" description="Helical" evidence="1">
    <location>
        <begin position="63"/>
        <end position="86"/>
    </location>
</feature>
<dbReference type="RefSeq" id="WP_166505313.1">
    <property type="nucleotide sequence ID" value="NZ_LN650648.1"/>
</dbReference>
<dbReference type="AlphaFoldDB" id="A0A2P2BQV7"/>
<keyword evidence="1" id="KW-1133">Transmembrane helix</keyword>
<evidence type="ECO:0000313" key="3">
    <source>
        <dbReference type="Proteomes" id="UP000245695"/>
    </source>
</evidence>
<dbReference type="EMBL" id="LN650648">
    <property type="protein sequence ID" value="CEI72731.1"/>
    <property type="molecule type" value="Genomic_DNA"/>
</dbReference>
<organism evidence="2 3">
    <name type="scientific">Romboutsia hominis</name>
    <dbReference type="NCBI Taxonomy" id="1507512"/>
    <lineage>
        <taxon>Bacteria</taxon>
        <taxon>Bacillati</taxon>
        <taxon>Bacillota</taxon>
        <taxon>Clostridia</taxon>
        <taxon>Peptostreptococcales</taxon>
        <taxon>Peptostreptococcaceae</taxon>
        <taxon>Romboutsia</taxon>
    </lineage>
</organism>
<name>A0A2P2BQV7_9FIRM</name>
<dbReference type="KEGG" id="rhom:FRIFI_1194"/>
<keyword evidence="1" id="KW-0812">Transmembrane</keyword>
<accession>A0A2P2BQV7</accession>
<protein>
    <submittedName>
        <fullName evidence="2">Biotin biosynthesis protein BioX</fullName>
    </submittedName>
</protein>
<feature type="transmembrane region" description="Helical" evidence="1">
    <location>
        <begin position="92"/>
        <end position="114"/>
    </location>
</feature>
<proteinExistence type="predicted"/>
<sequence length="179" mass="19173">MNNKTREITLVALLSVIIAISGTFKLPGIIPGTEFQMSAPIAIGICSTFGFKRYISAGIIASMINLIMGTHTILNVIVAMIFRVVAGSLIGILGSNIIVVSTAGIVGTAVGRVVMASITGTPFKALILSALPGMIYTLLSSYFIYKTIEKIVKVTPYKSFIKKYDKKENAVVNIKEELV</sequence>
<feature type="transmembrane region" description="Helical" evidence="1">
    <location>
        <begin position="126"/>
        <end position="145"/>
    </location>
</feature>
<keyword evidence="3" id="KW-1185">Reference proteome</keyword>